<feature type="compositionally biased region" description="Low complexity" evidence="4">
    <location>
        <begin position="1220"/>
        <end position="1235"/>
    </location>
</feature>
<accession>A0A7S3QX59</accession>
<evidence type="ECO:0000256" key="2">
    <source>
        <dbReference type="ARBA" id="ARBA00022803"/>
    </source>
</evidence>
<dbReference type="Pfam" id="PF13181">
    <property type="entry name" value="TPR_8"/>
    <property type="match status" value="1"/>
</dbReference>
<evidence type="ECO:0000256" key="3">
    <source>
        <dbReference type="PROSITE-ProRule" id="PRU00339"/>
    </source>
</evidence>
<sequence>MAATIQVPVCDTDYVVSLPVNEVPDDPEELLELLAAEAAPLSTWVDCAKAYLAAGKEDAFTHICLEGVKEDVAIEVERFFGKSPRYEQIQFHCALAALQMGKARETKDRQRRAEHLGAAAKSLSAAQLLDPQEQLVALGRGMLLINKGDNLSARQEFMRCLSLKNNGQPNIVGHLALAGLLFNTKQYKEALKHYCRALQENPAAPAEVRLGIAACHLRLGSTTIAAQAYERVLELDSSNADALLGLASIKFNSSNVQQGLADGLQFLVRAYTLDPTNVGTLVMLAHYCLIKGEHDKVIVLARSAMEATENDAVRAECFLYLARALHAKGMFAEASMNYAQAARLDPSAPLPHLGTAQMYLHQGNVINASTELETALKTAPAFFDALKILGQLIGGNQNKANQVLGHFRGAASKAQDDAGIWEVLGELSAATDPSGSLKAYRHALALHRQRVNDARAKLEAGKEERSQQKRESAASSAAEAAASGGDGAQAAAKAAAQEASLFGSDDDDEEGTAPAPINGDASAEEVKKQAEPTVHPELFVPARLLNNTAVLMYRSGLLSEARALLDESYASSAAVAAATPAQREALQISSGGSHAGEELSTVHRLALAYNCARLQEAMGELAAAAAGYEAILSESPGYIDCYLRLACAAQKKGNPAKALEWAQKALEQSGEDSSHAADAMALMSQLHMEQKDYVQASTLLRKLLGRGGKPLPPGTTLDSYAQLAYGNLMLDTLPDRKKEGGENKAMEFLQRALGEYFAVLQVHPNNAFAANGVGAVLAELGQLDDAQVVFSEVQAAVAASGGYLQIPDLYINMANVALAKQEYATALRLYKIAQEKLGKNNKQNLVLLYLSRAYYDSDDLQQAKKVLLKAIHRDPADYHMRFNVALTMQEWAVRTYRKARPPGDPTKLPEFTQGRKEIELAYGLFETLARMEQRVTKLDHKKLHAHVKFCRDLMSVADTHLEGAREEARKHEEERRKLLNSRLLAEQRKAIELDKLQSAQQTEIKRKEELAREAMLKAERLKEEWRLQGMQMGTEGEGGGGKKGKGSKKGGGGKKGARSMANDEEEASEEGGGAEPSPYEAAMAAAAAGGSAAQENAVQDDEDLFGSDSEDEGAQRKGEKELMDEAGLASEQEEEATPGGSAKGRERGGGRLKRARAGSEGQEQLQQGGESGLEDDDMQAQAEALEDGGDEEDEQQANKRPRKTAAFEDSDEEEGGGSGNQQQAQLQSEQQPPQEHNGDEQGGAYGEGEMLQQQGEQAEDPQQQEDVQQGQQQEQEQLLEEQLEGGQQSMEGVEMQGQQDGEMHMAEGAGADAGGQ</sequence>
<dbReference type="EMBL" id="HBIP01018717">
    <property type="protein sequence ID" value="CAE0495999.1"/>
    <property type="molecule type" value="Transcribed_RNA"/>
</dbReference>
<evidence type="ECO:0000313" key="5">
    <source>
        <dbReference type="EMBL" id="CAE0495999.1"/>
    </source>
</evidence>
<feature type="compositionally biased region" description="Low complexity" evidence="4">
    <location>
        <begin position="1075"/>
        <end position="1093"/>
    </location>
</feature>
<feature type="compositionally biased region" description="Low complexity" evidence="4">
    <location>
        <begin position="1264"/>
        <end position="1276"/>
    </location>
</feature>
<dbReference type="PANTHER" id="PTHR14027">
    <property type="entry name" value="RNA POLYMERASE-ASSOCIATED PROTEIN CTR9"/>
    <property type="match status" value="1"/>
</dbReference>
<reference evidence="5" key="1">
    <citation type="submission" date="2021-01" db="EMBL/GenBank/DDBJ databases">
        <authorList>
            <person name="Corre E."/>
            <person name="Pelletier E."/>
            <person name="Niang G."/>
            <person name="Scheremetjew M."/>
            <person name="Finn R."/>
            <person name="Kale V."/>
            <person name="Holt S."/>
            <person name="Cochrane G."/>
            <person name="Meng A."/>
            <person name="Brown T."/>
            <person name="Cohen L."/>
        </authorList>
    </citation>
    <scope>NUCLEOTIDE SEQUENCE</scope>
    <source>
        <strain evidence="5">CCMP1320</strain>
    </source>
</reference>
<dbReference type="PROSITE" id="PS50005">
    <property type="entry name" value="TPR"/>
    <property type="match status" value="3"/>
</dbReference>
<feature type="repeat" description="TPR" evidence="3">
    <location>
        <begin position="206"/>
        <end position="239"/>
    </location>
</feature>
<name>A0A7S3QX59_DUNTE</name>
<dbReference type="InterPro" id="IPR011990">
    <property type="entry name" value="TPR-like_helical_dom_sf"/>
</dbReference>
<dbReference type="InterPro" id="IPR019734">
    <property type="entry name" value="TPR_rpt"/>
</dbReference>
<feature type="compositionally biased region" description="Basic and acidic residues" evidence="4">
    <location>
        <begin position="457"/>
        <end position="472"/>
    </location>
</feature>
<feature type="repeat" description="TPR" evidence="3">
    <location>
        <begin position="171"/>
        <end position="204"/>
    </location>
</feature>
<dbReference type="GO" id="GO:0006355">
    <property type="term" value="P:regulation of DNA-templated transcription"/>
    <property type="evidence" value="ECO:0007669"/>
    <property type="project" value="InterPro"/>
</dbReference>
<feature type="region of interest" description="Disordered" evidence="4">
    <location>
        <begin position="1023"/>
        <end position="1316"/>
    </location>
</feature>
<keyword evidence="2 3" id="KW-0802">TPR repeat</keyword>
<feature type="compositionally biased region" description="Low complexity" evidence="4">
    <location>
        <begin position="473"/>
        <end position="500"/>
    </location>
</feature>
<feature type="compositionally biased region" description="Low complexity" evidence="4">
    <location>
        <begin position="1158"/>
        <end position="1168"/>
    </location>
</feature>
<dbReference type="SUPFAM" id="SSF48452">
    <property type="entry name" value="TPR-like"/>
    <property type="match status" value="3"/>
</dbReference>
<proteinExistence type="predicted"/>
<feature type="compositionally biased region" description="Acidic residues" evidence="4">
    <location>
        <begin position="1172"/>
        <end position="1195"/>
    </location>
</feature>
<feature type="region of interest" description="Disordered" evidence="4">
    <location>
        <begin position="457"/>
        <end position="532"/>
    </location>
</feature>
<dbReference type="PANTHER" id="PTHR14027:SF2">
    <property type="entry name" value="RNA POLYMERASE-ASSOCIATED PROTEIN CTR9 HOMOLOG"/>
    <property type="match status" value="1"/>
</dbReference>
<dbReference type="SMART" id="SM00028">
    <property type="entry name" value="TPR"/>
    <property type="match status" value="10"/>
</dbReference>
<dbReference type="GO" id="GO:0016593">
    <property type="term" value="C:Cdc73/Paf1 complex"/>
    <property type="evidence" value="ECO:0007669"/>
    <property type="project" value="TreeGrafter"/>
</dbReference>
<feature type="repeat" description="TPR" evidence="3">
    <location>
        <begin position="844"/>
        <end position="877"/>
    </location>
</feature>
<dbReference type="Gene3D" id="1.25.40.10">
    <property type="entry name" value="Tetratricopeptide repeat domain"/>
    <property type="match status" value="4"/>
</dbReference>
<feature type="compositionally biased region" description="Low complexity" evidence="4">
    <location>
        <begin position="1247"/>
        <end position="1256"/>
    </location>
</feature>
<evidence type="ECO:0000256" key="4">
    <source>
        <dbReference type="SAM" id="MobiDB-lite"/>
    </source>
</evidence>
<protein>
    <submittedName>
        <fullName evidence="5">Uncharacterized protein</fullName>
    </submittedName>
</protein>
<keyword evidence="1" id="KW-0677">Repeat</keyword>
<organism evidence="5">
    <name type="scientific">Dunaliella tertiolecta</name>
    <name type="common">Green alga</name>
    <dbReference type="NCBI Taxonomy" id="3047"/>
    <lineage>
        <taxon>Eukaryota</taxon>
        <taxon>Viridiplantae</taxon>
        <taxon>Chlorophyta</taxon>
        <taxon>core chlorophytes</taxon>
        <taxon>Chlorophyceae</taxon>
        <taxon>CS clade</taxon>
        <taxon>Chlamydomonadales</taxon>
        <taxon>Dunaliellaceae</taxon>
        <taxon>Dunaliella</taxon>
    </lineage>
</organism>
<feature type="compositionally biased region" description="Basic and acidic residues" evidence="4">
    <location>
        <begin position="1113"/>
        <end position="1123"/>
    </location>
</feature>
<dbReference type="GO" id="GO:0006368">
    <property type="term" value="P:transcription elongation by RNA polymerase II"/>
    <property type="evidence" value="ECO:0007669"/>
    <property type="project" value="TreeGrafter"/>
</dbReference>
<feature type="compositionally biased region" description="Acidic residues" evidence="4">
    <location>
        <begin position="1098"/>
        <end position="1112"/>
    </location>
</feature>
<dbReference type="GO" id="GO:0000993">
    <property type="term" value="F:RNA polymerase II complex binding"/>
    <property type="evidence" value="ECO:0007669"/>
    <property type="project" value="TreeGrafter"/>
</dbReference>
<evidence type="ECO:0000256" key="1">
    <source>
        <dbReference type="ARBA" id="ARBA00022737"/>
    </source>
</evidence>
<feature type="compositionally biased region" description="Basic residues" evidence="4">
    <location>
        <begin position="1042"/>
        <end position="1057"/>
    </location>
</feature>
<gene>
    <name evidence="5" type="ORF">DTER00134_LOCUS11072</name>
</gene>
<dbReference type="InterPro" id="IPR031101">
    <property type="entry name" value="Ctr9"/>
</dbReference>